<keyword evidence="12" id="KW-1185">Reference proteome</keyword>
<evidence type="ECO:0000256" key="3">
    <source>
        <dbReference type="ARBA" id="ARBA00022679"/>
    </source>
</evidence>
<dbReference type="KEGG" id="mro:MROS_1881"/>
<dbReference type="Gene3D" id="2.160.10.10">
    <property type="entry name" value="Hexapeptide repeat proteins"/>
    <property type="match status" value="1"/>
</dbReference>
<dbReference type="GO" id="GO:0016020">
    <property type="term" value="C:membrane"/>
    <property type="evidence" value="ECO:0007669"/>
    <property type="project" value="GOC"/>
</dbReference>
<keyword evidence="6 7" id="KW-0012">Acyltransferase</keyword>
<dbReference type="PANTHER" id="PTHR43378:SF2">
    <property type="entry name" value="UDP-3-O-ACYLGLUCOSAMINE N-ACYLTRANSFERASE 1, MITOCHONDRIAL-RELATED"/>
    <property type="match status" value="1"/>
</dbReference>
<name>I6ZSU7_MELRP</name>
<dbReference type="STRING" id="1191523.MROS_1881"/>
<dbReference type="InterPro" id="IPR011004">
    <property type="entry name" value="Trimer_LpxA-like_sf"/>
</dbReference>
<dbReference type="NCBIfam" id="NF002060">
    <property type="entry name" value="PRK00892.1"/>
    <property type="match status" value="1"/>
</dbReference>
<dbReference type="Proteomes" id="UP000009011">
    <property type="component" value="Chromosome"/>
</dbReference>
<dbReference type="InterPro" id="IPR020573">
    <property type="entry name" value="UDP_GlcNAc_AcTrfase_non-rep"/>
</dbReference>
<dbReference type="EMBL" id="CP003557">
    <property type="protein sequence ID" value="AFN75114.1"/>
    <property type="molecule type" value="Genomic_DNA"/>
</dbReference>
<comment type="subunit">
    <text evidence="7">Homotrimer.</text>
</comment>
<comment type="pathway">
    <text evidence="7">Bacterial outer membrane biogenesis; LPS lipid A biosynthesis.</text>
</comment>
<sequence length="351" mass="37787">MKIKLKDAADFVGGIVIGNPDLEISNIAKIEEAGEGDLTFLYLPAYEKYLETTKASAVIISPKFKKSRSDLSYIEIDNPNVAIQKIISTFLKPEIHVQGVDPSASVDNTAILGKNVTLGKNVVISSGCKIGDNSVILHNTVVMENSTVGNNCLIYPNVTIRENTSVGNNVIIHSNSCIGSDGFGYVMNQKHEYEKVPQIGNVVIEDDVEIGSNVSIDRAAIGSTLIRRGVKIDNLVQIAHNVQIGEHTAIAAQAGISGSAKIGKHCMIAGQSGFVGHIEITDGVIIGAQSGVSKSIKTPGKYRGTPAQEMSHQLHMEAHMRNLPKYAEKIKKLEEKIAFLESQISELMKGN</sequence>
<evidence type="ECO:0000256" key="6">
    <source>
        <dbReference type="ARBA" id="ARBA00023315"/>
    </source>
</evidence>
<evidence type="ECO:0000259" key="9">
    <source>
        <dbReference type="Pfam" id="PF04613"/>
    </source>
</evidence>
<dbReference type="GO" id="GO:0009245">
    <property type="term" value="P:lipid A biosynthetic process"/>
    <property type="evidence" value="ECO:0007669"/>
    <property type="project" value="UniProtKB-UniRule"/>
</dbReference>
<gene>
    <name evidence="7" type="primary">lpxD</name>
    <name evidence="11" type="ordered locus">MROS_1881</name>
</gene>
<dbReference type="Pfam" id="PF00132">
    <property type="entry name" value="Hexapep"/>
    <property type="match status" value="1"/>
</dbReference>
<protein>
    <recommendedName>
        <fullName evidence="7">UDP-3-O-acylglucosamine N-acyltransferase</fullName>
        <ecNumber evidence="7">2.3.1.191</ecNumber>
    </recommendedName>
</protein>
<feature type="domain" description="Mannose-1-phosphate guanyltransferase C-terminal" evidence="10">
    <location>
        <begin position="100"/>
        <end position="178"/>
    </location>
</feature>
<feature type="active site" description="Proton acceptor" evidence="7">
    <location>
        <position position="240"/>
    </location>
</feature>
<reference evidence="11 12" key="1">
    <citation type="journal article" date="2013" name="PLoS ONE">
        <title>Genomic analysis of Melioribacter roseus, facultatively anaerobic organotrophic bacterium representing a novel deep lineage within Bacteriodetes/Chlorobi group.</title>
        <authorList>
            <person name="Kadnikov V.V."/>
            <person name="Mardanov A.V."/>
            <person name="Podosokorskaya O.A."/>
            <person name="Gavrilov S.N."/>
            <person name="Kublanov I.V."/>
            <person name="Beletsky A.V."/>
            <person name="Bonch-Osmolovskaya E.A."/>
            <person name="Ravin N.V."/>
        </authorList>
    </citation>
    <scope>NUCLEOTIDE SEQUENCE [LARGE SCALE GENOMIC DNA]</scope>
    <source>
        <strain evidence="12">JCM 17771 / P3M-2</strain>
    </source>
</reference>
<keyword evidence="4 7" id="KW-0677">Repeat</keyword>
<dbReference type="eggNOG" id="COG1044">
    <property type="taxonomic scope" value="Bacteria"/>
</dbReference>
<evidence type="ECO:0000259" key="10">
    <source>
        <dbReference type="Pfam" id="PF25087"/>
    </source>
</evidence>
<keyword evidence="2 7" id="KW-0441">Lipid A biosynthesis</keyword>
<proteinExistence type="inferred from homology"/>
<accession>I6ZSU7</accession>
<dbReference type="GO" id="GO:0103118">
    <property type="term" value="F:UDP-3-O-[(3R)-3-hydroxyacyl]-glucosamine N-acyltransferase activity"/>
    <property type="evidence" value="ECO:0007669"/>
    <property type="project" value="UniProtKB-EC"/>
</dbReference>
<dbReference type="GO" id="GO:0016410">
    <property type="term" value="F:N-acyltransferase activity"/>
    <property type="evidence" value="ECO:0007669"/>
    <property type="project" value="InterPro"/>
</dbReference>
<keyword evidence="5 7" id="KW-0443">Lipid metabolism</keyword>
<comment type="similarity">
    <text evidence="7">Belongs to the transferase hexapeptide repeat family. LpxD subfamily.</text>
</comment>
<feature type="coiled-coil region" evidence="8">
    <location>
        <begin position="316"/>
        <end position="350"/>
    </location>
</feature>
<dbReference type="HAMAP" id="MF_00523">
    <property type="entry name" value="LpxD"/>
    <property type="match status" value="1"/>
</dbReference>
<dbReference type="CDD" id="cd03352">
    <property type="entry name" value="LbH_LpxD"/>
    <property type="match status" value="1"/>
</dbReference>
<dbReference type="PATRIC" id="fig|1191523.3.peg.1992"/>
<dbReference type="SUPFAM" id="SSF51161">
    <property type="entry name" value="Trimeric LpxA-like enzymes"/>
    <property type="match status" value="1"/>
</dbReference>
<dbReference type="EC" id="2.3.1.191" evidence="7"/>
<dbReference type="RefSeq" id="WP_014856546.1">
    <property type="nucleotide sequence ID" value="NC_018178.1"/>
</dbReference>
<keyword evidence="3 7" id="KW-0808">Transferase</keyword>
<feature type="domain" description="UDP-3-O-[3-hydroxymyristoyl] glucosamine N-acyltransferase non-repeat region" evidence="9">
    <location>
        <begin position="21"/>
        <end position="87"/>
    </location>
</feature>
<dbReference type="Pfam" id="PF04613">
    <property type="entry name" value="LpxD"/>
    <property type="match status" value="1"/>
</dbReference>
<dbReference type="InterPro" id="IPR056729">
    <property type="entry name" value="GMPPB_C"/>
</dbReference>
<evidence type="ECO:0000256" key="7">
    <source>
        <dbReference type="HAMAP-Rule" id="MF_00523"/>
    </source>
</evidence>
<evidence type="ECO:0000256" key="8">
    <source>
        <dbReference type="SAM" id="Coils"/>
    </source>
</evidence>
<dbReference type="AlphaFoldDB" id="I6ZSU7"/>
<dbReference type="UniPathway" id="UPA00973"/>
<organism evidence="11 12">
    <name type="scientific">Melioribacter roseus (strain DSM 23840 / JCM 17771 / VKM B-2668 / P3M-2)</name>
    <dbReference type="NCBI Taxonomy" id="1191523"/>
    <lineage>
        <taxon>Bacteria</taxon>
        <taxon>Pseudomonadati</taxon>
        <taxon>Ignavibacteriota</taxon>
        <taxon>Ignavibacteria</taxon>
        <taxon>Ignavibacteriales</taxon>
        <taxon>Melioribacteraceae</taxon>
        <taxon>Melioribacter</taxon>
    </lineage>
</organism>
<dbReference type="NCBIfam" id="TIGR01853">
    <property type="entry name" value="lipid_A_lpxD"/>
    <property type="match status" value="1"/>
</dbReference>
<evidence type="ECO:0000313" key="12">
    <source>
        <dbReference type="Proteomes" id="UP000009011"/>
    </source>
</evidence>
<dbReference type="HOGENOM" id="CLU_049865_0_0_10"/>
<dbReference type="InterPro" id="IPR007691">
    <property type="entry name" value="LpxD"/>
</dbReference>
<keyword evidence="8" id="KW-0175">Coiled coil</keyword>
<dbReference type="PANTHER" id="PTHR43378">
    <property type="entry name" value="UDP-3-O-ACYLGLUCOSAMINE N-ACYLTRANSFERASE"/>
    <property type="match status" value="1"/>
</dbReference>
<evidence type="ECO:0000256" key="2">
    <source>
        <dbReference type="ARBA" id="ARBA00022556"/>
    </source>
</evidence>
<comment type="catalytic activity">
    <reaction evidence="7">
        <text>a UDP-3-O-[(3R)-3-hydroxyacyl]-alpha-D-glucosamine + a (3R)-hydroxyacyl-[ACP] = a UDP-2-N,3-O-bis[(3R)-3-hydroxyacyl]-alpha-D-glucosamine + holo-[ACP] + H(+)</text>
        <dbReference type="Rhea" id="RHEA:53836"/>
        <dbReference type="Rhea" id="RHEA-COMP:9685"/>
        <dbReference type="Rhea" id="RHEA-COMP:9945"/>
        <dbReference type="ChEBI" id="CHEBI:15378"/>
        <dbReference type="ChEBI" id="CHEBI:64479"/>
        <dbReference type="ChEBI" id="CHEBI:78827"/>
        <dbReference type="ChEBI" id="CHEBI:137740"/>
        <dbReference type="ChEBI" id="CHEBI:137748"/>
        <dbReference type="EC" id="2.3.1.191"/>
    </reaction>
</comment>
<comment type="function">
    <text evidence="7">Catalyzes the N-acylation of UDP-3-O-acylglucosamine using 3-hydroxyacyl-ACP as the acyl donor. Is involved in the biosynthesis of lipid A, a phosphorylated glycolipid that anchors the lipopolysaccharide to the outer membrane of the cell.</text>
</comment>
<dbReference type="InterPro" id="IPR001451">
    <property type="entry name" value="Hexapep"/>
</dbReference>
<evidence type="ECO:0000256" key="4">
    <source>
        <dbReference type="ARBA" id="ARBA00022737"/>
    </source>
</evidence>
<keyword evidence="1 7" id="KW-0444">Lipid biosynthesis</keyword>
<dbReference type="Pfam" id="PF25087">
    <property type="entry name" value="GMPPB_C"/>
    <property type="match status" value="1"/>
</dbReference>
<evidence type="ECO:0000313" key="11">
    <source>
        <dbReference type="EMBL" id="AFN75114.1"/>
    </source>
</evidence>
<dbReference type="Gene3D" id="3.40.1390.10">
    <property type="entry name" value="MurE/MurF, N-terminal domain"/>
    <property type="match status" value="1"/>
</dbReference>
<evidence type="ECO:0000256" key="5">
    <source>
        <dbReference type="ARBA" id="ARBA00023098"/>
    </source>
</evidence>
<evidence type="ECO:0000256" key="1">
    <source>
        <dbReference type="ARBA" id="ARBA00022516"/>
    </source>
</evidence>